<dbReference type="PROSITE" id="PS52050">
    <property type="entry name" value="WYL"/>
    <property type="match status" value="1"/>
</dbReference>
<dbReference type="InterPro" id="IPR026881">
    <property type="entry name" value="WYL_dom"/>
</dbReference>
<dbReference type="STRING" id="335284.Pcryo_0924"/>
<evidence type="ECO:0000313" key="3">
    <source>
        <dbReference type="Proteomes" id="UP000002425"/>
    </source>
</evidence>
<dbReference type="RefSeq" id="WP_011513266.1">
    <property type="nucleotide sequence ID" value="NC_007969.1"/>
</dbReference>
<dbReference type="AlphaFoldDB" id="Q1QC98"/>
<dbReference type="Pfam" id="PF13280">
    <property type="entry name" value="WYL"/>
    <property type="match status" value="1"/>
</dbReference>
<dbReference type="HOGENOM" id="CLU_041141_10_0_6"/>
<evidence type="ECO:0000259" key="1">
    <source>
        <dbReference type="Pfam" id="PF13280"/>
    </source>
</evidence>
<dbReference type="PANTHER" id="PTHR34580">
    <property type="match status" value="1"/>
</dbReference>
<gene>
    <name evidence="2" type="ordered locus">Pcryo_0924</name>
</gene>
<dbReference type="eggNOG" id="COG2378">
    <property type="taxonomic scope" value="Bacteria"/>
</dbReference>
<dbReference type="KEGG" id="pcr:Pcryo_0924"/>
<feature type="domain" description="WYL" evidence="1">
    <location>
        <begin position="124"/>
        <end position="191"/>
    </location>
</feature>
<dbReference type="Proteomes" id="UP000002425">
    <property type="component" value="Chromosome"/>
</dbReference>
<dbReference type="EMBL" id="CP000323">
    <property type="protein sequence ID" value="ABE74705.1"/>
    <property type="molecule type" value="Genomic_DNA"/>
</dbReference>
<evidence type="ECO:0000313" key="2">
    <source>
        <dbReference type="EMBL" id="ABE74705.1"/>
    </source>
</evidence>
<name>Q1QC98_PSYCK</name>
<proteinExistence type="predicted"/>
<keyword evidence="3" id="KW-1185">Reference proteome</keyword>
<protein>
    <submittedName>
        <fullName evidence="2">Transcriptional regulator-like protein</fullName>
    </submittedName>
</protein>
<organism evidence="2 3">
    <name type="scientific">Psychrobacter cryohalolentis (strain ATCC BAA-1226 / DSM 17306 / VKM B-2378 / K5)</name>
    <dbReference type="NCBI Taxonomy" id="335284"/>
    <lineage>
        <taxon>Bacteria</taxon>
        <taxon>Pseudomonadati</taxon>
        <taxon>Pseudomonadota</taxon>
        <taxon>Gammaproteobacteria</taxon>
        <taxon>Moraxellales</taxon>
        <taxon>Moraxellaceae</taxon>
        <taxon>Psychrobacter</taxon>
    </lineage>
</organism>
<accession>Q1QC98</accession>
<dbReference type="PANTHER" id="PTHR34580:SF1">
    <property type="entry name" value="PROTEIN PAFC"/>
    <property type="match status" value="1"/>
</dbReference>
<sequence length="300" mass="35493">MKLRKHERLAYRLSDIIVRLNDGERLNIFELADTYKVSIRTLKRDFQDRLTLLELYEEGPQFYRLHPSNIGYLDIADIQRFASFASVQDLLPKIDRQFFQEKLNQSIFVKGFAYENISERTDDFRTINQAITNHQYIEFYYRKVSDYASNNSKHYLLEPYHLLNKNGIWYVVGRLHGQTRTFCFTQMTQLHINTETFQCSEDIKKETLDTDSLFFGNQISEIILQVDAKVAGYFERRDLLPNQNLVQRLDSGDLLLACKNIHPREVVPIVQYWIPYIRIISPSEIQKDLEITISKYLIGN</sequence>
<dbReference type="InterPro" id="IPR051534">
    <property type="entry name" value="CBASS_pafABC_assoc_protein"/>
</dbReference>
<reference evidence="2" key="1">
    <citation type="submission" date="2006-03" db="EMBL/GenBank/DDBJ databases">
        <title>Complete sequence of chromosome of Psychrobacter cryohalolentis K5.</title>
        <authorList>
            <consortium name="US DOE Joint Genome Institute"/>
            <person name="Copeland A."/>
            <person name="Lucas S."/>
            <person name="Lapidus A."/>
            <person name="Barry K."/>
            <person name="Detter J.C."/>
            <person name="Glavina del Rio T."/>
            <person name="Hammon N."/>
            <person name="Israni S."/>
            <person name="Dalin E."/>
            <person name="Tice H."/>
            <person name="Pitluck S."/>
            <person name="Brettin T."/>
            <person name="Bruce D."/>
            <person name="Han C."/>
            <person name="Tapia R."/>
            <person name="Sims D.R."/>
            <person name="Gilna P."/>
            <person name="Schmutz J."/>
            <person name="Larimer F."/>
            <person name="Land M."/>
            <person name="Hauser L."/>
            <person name="Kyrpides N."/>
            <person name="Kim E."/>
            <person name="Richardson P."/>
        </authorList>
    </citation>
    <scope>NUCLEOTIDE SEQUENCE</scope>
    <source>
        <strain evidence="2">K5</strain>
    </source>
</reference>